<keyword evidence="3" id="KW-1185">Reference proteome</keyword>
<sequence length="62" mass="6992">MDREDLDAMSIDELWALHTEVDQILAARLLAEKRELEKRLDQLGQGAKANPNEPAKNSPAKH</sequence>
<proteinExistence type="predicted"/>
<organism evidence="2 3">
    <name type="scientific">Bradyrhizobium vignae</name>
    <dbReference type="NCBI Taxonomy" id="1549949"/>
    <lineage>
        <taxon>Bacteria</taxon>
        <taxon>Pseudomonadati</taxon>
        <taxon>Pseudomonadota</taxon>
        <taxon>Alphaproteobacteria</taxon>
        <taxon>Hyphomicrobiales</taxon>
        <taxon>Nitrobacteraceae</taxon>
        <taxon>Bradyrhizobium</taxon>
    </lineage>
</organism>
<reference evidence="2 3" key="1">
    <citation type="submission" date="2021-03" db="EMBL/GenBank/DDBJ databases">
        <title>Genome Sequence of Bradyrhizobium vignae strain ISRA400.</title>
        <authorList>
            <person name="Tisa L.S."/>
            <person name="Svistoonoff S."/>
            <person name="Hocher V."/>
            <person name="Fall S."/>
            <person name="Zaiya A."/>
            <person name="Naing D."/>
            <person name="Niang N."/>
            <person name="Diouf A."/>
            <person name="Dasylva M.C."/>
            <person name="Toure O."/>
            <person name="Gueye M."/>
            <person name="Gully D."/>
            <person name="Tisseyre P."/>
            <person name="Simpson S."/>
            <person name="Morris K."/>
            <person name="Thomas W.K."/>
        </authorList>
    </citation>
    <scope>NUCLEOTIDE SEQUENCE [LARGE SCALE GENOMIC DNA]</scope>
    <source>
        <strain evidence="2 3">ISRA400</strain>
    </source>
</reference>
<name>A0ABS4A7X6_9BRAD</name>
<feature type="region of interest" description="Disordered" evidence="1">
    <location>
        <begin position="41"/>
        <end position="62"/>
    </location>
</feature>
<dbReference type="RefSeq" id="WP_181956124.1">
    <property type="nucleotide sequence ID" value="NZ_JAGIKT010000148.1"/>
</dbReference>
<evidence type="ECO:0008006" key="4">
    <source>
        <dbReference type="Google" id="ProtNLM"/>
    </source>
</evidence>
<dbReference type="EMBL" id="JAGIKT010000148">
    <property type="protein sequence ID" value="MBP0116514.1"/>
    <property type="molecule type" value="Genomic_DNA"/>
</dbReference>
<dbReference type="Proteomes" id="UP000669317">
    <property type="component" value="Unassembled WGS sequence"/>
</dbReference>
<protein>
    <recommendedName>
        <fullName evidence="4">DNA-binding protein H-NS</fullName>
    </recommendedName>
</protein>
<accession>A0ABS4A7X6</accession>
<gene>
    <name evidence="2" type="ORF">JWS04_36775</name>
</gene>
<evidence type="ECO:0000313" key="2">
    <source>
        <dbReference type="EMBL" id="MBP0116514.1"/>
    </source>
</evidence>
<evidence type="ECO:0000256" key="1">
    <source>
        <dbReference type="SAM" id="MobiDB-lite"/>
    </source>
</evidence>
<evidence type="ECO:0000313" key="3">
    <source>
        <dbReference type="Proteomes" id="UP000669317"/>
    </source>
</evidence>
<comment type="caution">
    <text evidence="2">The sequence shown here is derived from an EMBL/GenBank/DDBJ whole genome shotgun (WGS) entry which is preliminary data.</text>
</comment>